<dbReference type="EMBL" id="LXFE01001167">
    <property type="protein sequence ID" value="OLL23838.1"/>
    <property type="molecule type" value="Genomic_DNA"/>
</dbReference>
<sequence length="69" mass="8006">MAKEHFPDVKARWGVKLKSLKNQKFSRWGISCVDSTTRLTLTILYLDVSSPLIDFQPKRNINELEKNSL</sequence>
<dbReference type="Proteomes" id="UP000186594">
    <property type="component" value="Unassembled WGS sequence"/>
</dbReference>
<proteinExistence type="predicted"/>
<name>A0A1U7LMI5_NEOID</name>
<evidence type="ECO:0000313" key="2">
    <source>
        <dbReference type="Proteomes" id="UP000186594"/>
    </source>
</evidence>
<protein>
    <submittedName>
        <fullName evidence="1">Uncharacterized protein</fullName>
    </submittedName>
</protein>
<evidence type="ECO:0000313" key="1">
    <source>
        <dbReference type="EMBL" id="OLL23838.1"/>
    </source>
</evidence>
<accession>A0A1U7LMI5</accession>
<gene>
    <name evidence="1" type="ORF">NEOLI_004356</name>
</gene>
<organism evidence="1 2">
    <name type="scientific">Neolecta irregularis (strain DAH-3)</name>
    <dbReference type="NCBI Taxonomy" id="1198029"/>
    <lineage>
        <taxon>Eukaryota</taxon>
        <taxon>Fungi</taxon>
        <taxon>Dikarya</taxon>
        <taxon>Ascomycota</taxon>
        <taxon>Taphrinomycotina</taxon>
        <taxon>Neolectales</taxon>
        <taxon>Neolectaceae</taxon>
        <taxon>Neolecta</taxon>
    </lineage>
</organism>
<dbReference type="AlphaFoldDB" id="A0A1U7LMI5"/>
<keyword evidence="2" id="KW-1185">Reference proteome</keyword>
<comment type="caution">
    <text evidence="1">The sequence shown here is derived from an EMBL/GenBank/DDBJ whole genome shotgun (WGS) entry which is preliminary data.</text>
</comment>
<reference evidence="1 2" key="1">
    <citation type="submission" date="2016-04" db="EMBL/GenBank/DDBJ databases">
        <title>Evolutionary innovation and constraint leading to complex multicellularity in the Ascomycota.</title>
        <authorList>
            <person name="Cisse O."/>
            <person name="Nguyen A."/>
            <person name="Hewitt D.A."/>
            <person name="Jedd G."/>
            <person name="Stajich J.E."/>
        </authorList>
    </citation>
    <scope>NUCLEOTIDE SEQUENCE [LARGE SCALE GENOMIC DNA]</scope>
    <source>
        <strain evidence="1 2">DAH-3</strain>
    </source>
</reference>